<reference evidence="1 2" key="1">
    <citation type="journal article" date="2024" name="bioRxiv">
        <title>A reference genome for Trichogramma kaykai: A tiny desert-dwelling parasitoid wasp with competing sex-ratio distorters.</title>
        <authorList>
            <person name="Culotta J."/>
            <person name="Lindsey A.R."/>
        </authorList>
    </citation>
    <scope>NUCLEOTIDE SEQUENCE [LARGE SCALE GENOMIC DNA]</scope>
    <source>
        <strain evidence="1 2">KSX58</strain>
    </source>
</reference>
<accession>A0ABD2W4R0</accession>
<keyword evidence="2" id="KW-1185">Reference proteome</keyword>
<name>A0ABD2W4R0_9HYME</name>
<protein>
    <submittedName>
        <fullName evidence="1">Uncharacterized protein</fullName>
    </submittedName>
</protein>
<organism evidence="1 2">
    <name type="scientific">Trichogramma kaykai</name>
    <dbReference type="NCBI Taxonomy" id="54128"/>
    <lineage>
        <taxon>Eukaryota</taxon>
        <taxon>Metazoa</taxon>
        <taxon>Ecdysozoa</taxon>
        <taxon>Arthropoda</taxon>
        <taxon>Hexapoda</taxon>
        <taxon>Insecta</taxon>
        <taxon>Pterygota</taxon>
        <taxon>Neoptera</taxon>
        <taxon>Endopterygota</taxon>
        <taxon>Hymenoptera</taxon>
        <taxon>Apocrita</taxon>
        <taxon>Proctotrupomorpha</taxon>
        <taxon>Chalcidoidea</taxon>
        <taxon>Trichogrammatidae</taxon>
        <taxon>Trichogramma</taxon>
    </lineage>
</organism>
<dbReference type="AlphaFoldDB" id="A0ABD2W4R0"/>
<sequence>MISIENAQMGDISPSSNDDLHTMKIECKKQHEIHSSEDYRRFIIRRAREKQNDTEARVTLRLHNQIVLIVIIS</sequence>
<proteinExistence type="predicted"/>
<comment type="caution">
    <text evidence="1">The sequence shown here is derived from an EMBL/GenBank/DDBJ whole genome shotgun (WGS) entry which is preliminary data.</text>
</comment>
<gene>
    <name evidence="1" type="ORF">TKK_016926</name>
</gene>
<dbReference type="EMBL" id="JBJJXI010000136">
    <property type="protein sequence ID" value="KAL3387833.1"/>
    <property type="molecule type" value="Genomic_DNA"/>
</dbReference>
<evidence type="ECO:0000313" key="2">
    <source>
        <dbReference type="Proteomes" id="UP001627154"/>
    </source>
</evidence>
<dbReference type="Proteomes" id="UP001627154">
    <property type="component" value="Unassembled WGS sequence"/>
</dbReference>
<evidence type="ECO:0000313" key="1">
    <source>
        <dbReference type="EMBL" id="KAL3387833.1"/>
    </source>
</evidence>